<sequence length="64" mass="7149">MGIIKNFSLVVVSLITDLWFGIVRKPEFYDNHSVTATKRGYVIFVALAAVIAVGTAIWLCSRIY</sequence>
<feature type="transmembrane region" description="Helical" evidence="1">
    <location>
        <begin position="42"/>
        <end position="60"/>
    </location>
</feature>
<gene>
    <name evidence="2" type="ORF">BSK52_08050</name>
</gene>
<feature type="transmembrane region" description="Helical" evidence="1">
    <location>
        <begin position="7"/>
        <end position="22"/>
    </location>
</feature>
<dbReference type="Proteomes" id="UP000187439">
    <property type="component" value="Unassembled WGS sequence"/>
</dbReference>
<dbReference type="RefSeq" id="WP_042127246.1">
    <property type="nucleotide sequence ID" value="NZ_MPTC01000005.1"/>
</dbReference>
<dbReference type="OrthoDB" id="2630472at2"/>
<keyword evidence="1" id="KW-1133">Transmembrane helix</keyword>
<keyword evidence="1" id="KW-0472">Membrane</keyword>
<protein>
    <submittedName>
        <fullName evidence="2">Uncharacterized protein</fullName>
    </submittedName>
</protein>
<evidence type="ECO:0000313" key="2">
    <source>
        <dbReference type="EMBL" id="OMD42054.1"/>
    </source>
</evidence>
<evidence type="ECO:0000256" key="1">
    <source>
        <dbReference type="SAM" id="Phobius"/>
    </source>
</evidence>
<evidence type="ECO:0000313" key="3">
    <source>
        <dbReference type="Proteomes" id="UP000187439"/>
    </source>
</evidence>
<keyword evidence="1" id="KW-0812">Transmembrane</keyword>
<proteinExistence type="predicted"/>
<comment type="caution">
    <text evidence="2">The sequence shown here is derived from an EMBL/GenBank/DDBJ whole genome shotgun (WGS) entry which is preliminary data.</text>
</comment>
<reference evidence="2 3" key="1">
    <citation type="submission" date="2016-10" db="EMBL/GenBank/DDBJ databases">
        <title>Paenibacillus species isolates.</title>
        <authorList>
            <person name="Beno S.M."/>
        </authorList>
    </citation>
    <scope>NUCLEOTIDE SEQUENCE [LARGE SCALE GENOMIC DNA]</scope>
    <source>
        <strain evidence="2 3">FSL H7-0710</strain>
    </source>
</reference>
<organism evidence="2 3">
    <name type="scientific">Paenibacillus odorifer</name>
    <dbReference type="NCBI Taxonomy" id="189426"/>
    <lineage>
        <taxon>Bacteria</taxon>
        <taxon>Bacillati</taxon>
        <taxon>Bacillota</taxon>
        <taxon>Bacilli</taxon>
        <taxon>Bacillales</taxon>
        <taxon>Paenibacillaceae</taxon>
        <taxon>Paenibacillus</taxon>
    </lineage>
</organism>
<dbReference type="EMBL" id="MPTC01000005">
    <property type="protein sequence ID" value="OMD42054.1"/>
    <property type="molecule type" value="Genomic_DNA"/>
</dbReference>
<dbReference type="AlphaFoldDB" id="A0A1R0Y437"/>
<name>A0A1R0Y437_9BACL</name>
<accession>A0A1R0Y437</accession>